<proteinExistence type="inferred from homology"/>
<dbReference type="Gene3D" id="3.40.50.150">
    <property type="entry name" value="Vaccinia Virus protein VP39"/>
    <property type="match status" value="1"/>
</dbReference>
<evidence type="ECO:0000259" key="7">
    <source>
        <dbReference type="PROSITE" id="PS51686"/>
    </source>
</evidence>
<reference evidence="9" key="1">
    <citation type="submission" date="2015-05" db="EMBL/GenBank/DDBJ databases">
        <authorList>
            <consortium name="Pathogen Informatics"/>
        </authorList>
    </citation>
    <scope>NUCLEOTIDE SEQUENCE [LARGE SCALE GENOMIC DNA]</scope>
    <source>
        <strain evidence="9">M72</strain>
    </source>
</reference>
<dbReference type="PANTHER" id="PTHR22807:SF30">
    <property type="entry name" value="28S RRNA (CYTOSINE(4447)-C(5))-METHYLTRANSFERASE-RELATED"/>
    <property type="match status" value="1"/>
</dbReference>
<accession>A0A0M6WKC7</accession>
<dbReference type="GO" id="GO:0008173">
    <property type="term" value="F:RNA methyltransferase activity"/>
    <property type="evidence" value="ECO:0007669"/>
    <property type="project" value="InterPro"/>
</dbReference>
<evidence type="ECO:0000256" key="2">
    <source>
        <dbReference type="ARBA" id="ARBA00022603"/>
    </source>
</evidence>
<evidence type="ECO:0000313" key="9">
    <source>
        <dbReference type="Proteomes" id="UP000049979"/>
    </source>
</evidence>
<dbReference type="InterPro" id="IPR031341">
    <property type="entry name" value="Methyltr_RsmF_N"/>
</dbReference>
<evidence type="ECO:0000256" key="4">
    <source>
        <dbReference type="ARBA" id="ARBA00022691"/>
    </source>
</evidence>
<dbReference type="Pfam" id="PF17126">
    <property type="entry name" value="RsmF_methylt_CI"/>
    <property type="match status" value="1"/>
</dbReference>
<feature type="binding site" evidence="6">
    <location>
        <position position="177"/>
    </location>
    <ligand>
        <name>S-adenosyl-L-methionine</name>
        <dbReference type="ChEBI" id="CHEBI:59789"/>
    </ligand>
</feature>
<dbReference type="InterPro" id="IPR029063">
    <property type="entry name" value="SAM-dependent_MTases_sf"/>
</dbReference>
<evidence type="ECO:0000313" key="8">
    <source>
        <dbReference type="EMBL" id="CRL37414.1"/>
    </source>
</evidence>
<dbReference type="Gene3D" id="3.30.70.1170">
    <property type="entry name" value="Sun protein, domain 3"/>
    <property type="match status" value="1"/>
</dbReference>
<dbReference type="Pfam" id="PF13636">
    <property type="entry name" value="Methyltranf_PUA"/>
    <property type="match status" value="1"/>
</dbReference>
<dbReference type="GO" id="GO:0008757">
    <property type="term" value="F:S-adenosylmethionine-dependent methyltransferase activity"/>
    <property type="evidence" value="ECO:0007669"/>
    <property type="project" value="InterPro"/>
</dbReference>
<keyword evidence="4 6" id="KW-0949">S-adenosyl-L-methionine</keyword>
<dbReference type="GO" id="GO:0001510">
    <property type="term" value="P:RNA methylation"/>
    <property type="evidence" value="ECO:0007669"/>
    <property type="project" value="InterPro"/>
</dbReference>
<sequence length="459" mass="51166">MLPQLFLDRMKQMLEEEYPAFLNSYEDARYQALRINPSKTDRNRFAEETSFHLQPVPWEANGFYYEKEDQPGKHPYHEAGVYYIQEPSAMAPAAYLDAQPGEKVLDLCAAPGGKSTQIAAAMQGKGLLVSNEIHPARAKILSENMERMGVKNVMVTNESPQTLAGMFTEYFDRIMVDAPCSGEGMFRKNEQACEEWSPENVQICAARQQEILACAASMLRPGGRMVYSTCTFAPEENEGTISRFLEQHPQFHIVPVKKYPGMADGVAAWTKHPAAEIGDTIRLFPHHLHGEGHFVAVLEKEGTVSENYRGYCANGEEKPLAKGEAKAYLAGLQEFLGKIPADDAGRLLLFGEQLYLMPEHMPATRRLHVLRPGLHLGTVKKNRLEPAHALALAISPQEACHSWNLSVDEARAYLAGQTFPAEGEKGWYLITVDGYSLGWGKLAGSVMKNHYPKGLRKLL</sequence>
<organism evidence="8 9">
    <name type="scientific">Roseburia faecis</name>
    <dbReference type="NCBI Taxonomy" id="301302"/>
    <lineage>
        <taxon>Bacteria</taxon>
        <taxon>Bacillati</taxon>
        <taxon>Bacillota</taxon>
        <taxon>Clostridia</taxon>
        <taxon>Lachnospirales</taxon>
        <taxon>Lachnospiraceae</taxon>
        <taxon>Roseburia</taxon>
    </lineage>
</organism>
<dbReference type="Gene3D" id="2.30.130.60">
    <property type="match status" value="1"/>
</dbReference>
<feature type="active site" description="Nucleophile" evidence="6">
    <location>
        <position position="230"/>
    </location>
</feature>
<dbReference type="Pfam" id="PF17125">
    <property type="entry name" value="Methyltr_RsmF_N"/>
    <property type="match status" value="1"/>
</dbReference>
<evidence type="ECO:0000256" key="5">
    <source>
        <dbReference type="ARBA" id="ARBA00022884"/>
    </source>
</evidence>
<comment type="similarity">
    <text evidence="6">Belongs to the class I-like SAM-binding methyltransferase superfamily. RsmB/NOP family.</text>
</comment>
<dbReference type="OrthoDB" id="9810297at2"/>
<keyword evidence="3 6" id="KW-0808">Transferase</keyword>
<dbReference type="CDD" id="cd21147">
    <property type="entry name" value="RsmF_methylt_CTD1"/>
    <property type="match status" value="1"/>
</dbReference>
<dbReference type="CDD" id="cd02440">
    <property type="entry name" value="AdoMet_MTases"/>
    <property type="match status" value="1"/>
</dbReference>
<keyword evidence="9" id="KW-1185">Reference proteome</keyword>
<gene>
    <name evidence="8" type="ORF">M72_28531</name>
</gene>
<dbReference type="PANTHER" id="PTHR22807">
    <property type="entry name" value="NOP2 YEAST -RELATED NOL1/NOP2/FMU SUN DOMAIN-CONTAINING"/>
    <property type="match status" value="1"/>
</dbReference>
<evidence type="ECO:0000256" key="6">
    <source>
        <dbReference type="PROSITE-ProRule" id="PRU01023"/>
    </source>
</evidence>
<dbReference type="InterPro" id="IPR023267">
    <property type="entry name" value="RCMT"/>
</dbReference>
<dbReference type="EMBL" id="CVRR01000017">
    <property type="protein sequence ID" value="CRL37414.1"/>
    <property type="molecule type" value="Genomic_DNA"/>
</dbReference>
<dbReference type="STRING" id="301302.ERS852420_02394"/>
<dbReference type="PROSITE" id="PS51686">
    <property type="entry name" value="SAM_MT_RSMB_NOP"/>
    <property type="match status" value="1"/>
</dbReference>
<dbReference type="Proteomes" id="UP000049979">
    <property type="component" value="Unassembled WGS sequence"/>
</dbReference>
<feature type="binding site" evidence="6">
    <location>
        <position position="132"/>
    </location>
    <ligand>
        <name>S-adenosyl-L-methionine</name>
        <dbReference type="ChEBI" id="CHEBI:59789"/>
    </ligand>
</feature>
<protein>
    <submittedName>
        <fullName evidence="8">RNA methylase NOL1/NOP2/sun family protein</fullName>
    </submittedName>
</protein>
<dbReference type="NCBIfam" id="TIGR00446">
    <property type="entry name" value="nop2p"/>
    <property type="match status" value="1"/>
</dbReference>
<dbReference type="Pfam" id="PF01189">
    <property type="entry name" value="Methyltr_RsmB-F"/>
    <property type="match status" value="1"/>
</dbReference>
<dbReference type="AlphaFoldDB" id="A0A0M6WKC7"/>
<dbReference type="RefSeq" id="WP_055067702.1">
    <property type="nucleotide sequence ID" value="NZ_CP173697.1"/>
</dbReference>
<dbReference type="GO" id="GO:0006396">
    <property type="term" value="P:RNA processing"/>
    <property type="evidence" value="ECO:0007669"/>
    <property type="project" value="InterPro"/>
</dbReference>
<dbReference type="PRINTS" id="PR02008">
    <property type="entry name" value="RCMTFAMILY"/>
</dbReference>
<feature type="domain" description="SAM-dependent MTase RsmB/NOP-type" evidence="7">
    <location>
        <begin position="16"/>
        <end position="301"/>
    </location>
</feature>
<feature type="binding site" evidence="6">
    <location>
        <begin position="108"/>
        <end position="114"/>
    </location>
    <ligand>
        <name>S-adenosyl-L-methionine</name>
        <dbReference type="ChEBI" id="CHEBI:59789"/>
    </ligand>
</feature>
<dbReference type="GO" id="GO:0003723">
    <property type="term" value="F:RNA binding"/>
    <property type="evidence" value="ECO:0007669"/>
    <property type="project" value="UniProtKB-UniRule"/>
</dbReference>
<dbReference type="InterPro" id="IPR011023">
    <property type="entry name" value="Nop2p"/>
</dbReference>
<comment type="caution">
    <text evidence="6">Lacks conserved residue(s) required for the propagation of feature annotation.</text>
</comment>
<dbReference type="InterPro" id="IPR031340">
    <property type="entry name" value="RsmF_methylt_CI"/>
</dbReference>
<dbReference type="InterPro" id="IPR001678">
    <property type="entry name" value="MeTrfase_RsmB-F_NOP2_dom"/>
</dbReference>
<keyword evidence="1" id="KW-0963">Cytoplasm</keyword>
<keyword evidence="5 6" id="KW-0694">RNA-binding</keyword>
<dbReference type="InterPro" id="IPR049560">
    <property type="entry name" value="MeTrfase_RsmB-F_NOP2_cat"/>
</dbReference>
<dbReference type="InterPro" id="IPR027391">
    <property type="entry name" value="Nol1_Nop2_Fmu_2"/>
</dbReference>
<evidence type="ECO:0000256" key="3">
    <source>
        <dbReference type="ARBA" id="ARBA00022679"/>
    </source>
</evidence>
<dbReference type="SUPFAM" id="SSF53335">
    <property type="entry name" value="S-adenosyl-L-methionine-dependent methyltransferases"/>
    <property type="match status" value="1"/>
</dbReference>
<evidence type="ECO:0000256" key="1">
    <source>
        <dbReference type="ARBA" id="ARBA00022490"/>
    </source>
</evidence>
<name>A0A0M6WKC7_9FIRM</name>
<keyword evidence="2 6" id="KW-0489">Methyltransferase</keyword>